<feature type="region of interest" description="Disordered" evidence="3">
    <location>
        <begin position="332"/>
        <end position="355"/>
    </location>
</feature>
<feature type="domain" description="SH3" evidence="4">
    <location>
        <begin position="167"/>
        <end position="229"/>
    </location>
</feature>
<dbReference type="SMART" id="SM00312">
    <property type="entry name" value="PX"/>
    <property type="match status" value="1"/>
</dbReference>
<organism evidence="6">
    <name type="scientific">Xenopus tropicalis</name>
    <name type="common">Western clawed frog</name>
    <name type="synonym">Silurana tropicalis</name>
    <dbReference type="NCBI Taxonomy" id="8364"/>
    <lineage>
        <taxon>Eukaryota</taxon>
        <taxon>Metazoa</taxon>
        <taxon>Chordata</taxon>
        <taxon>Craniata</taxon>
        <taxon>Vertebrata</taxon>
        <taxon>Euteleostomi</taxon>
        <taxon>Amphibia</taxon>
        <taxon>Batrachia</taxon>
        <taxon>Anura</taxon>
        <taxon>Pipoidea</taxon>
        <taxon>Pipidae</taxon>
        <taxon>Xenopodinae</taxon>
        <taxon>Xenopus</taxon>
        <taxon>Silurana</taxon>
    </lineage>
</organism>
<dbReference type="InterPro" id="IPR001683">
    <property type="entry name" value="PX_dom"/>
</dbReference>
<evidence type="ECO:0000256" key="1">
    <source>
        <dbReference type="ARBA" id="ARBA00022443"/>
    </source>
</evidence>
<keyword evidence="7" id="KW-1185">Reference proteome</keyword>
<evidence type="ECO:0000313" key="7">
    <source>
        <dbReference type="Proteomes" id="UP000008143"/>
    </source>
</evidence>
<sequence>MPEAHASGTARHPLEATAIGVLQYGRLKHNMFSILWSDHNEILIYRTFEDFKKLNRQLKKKFPLEAGLFRKSDNLLPKLKDVPIFRKNRTTNRFIERLRLLEKYSQELLRTDGKISQCDLVLKFFTPSNNDLNPKFPENSLVMMTSDSKDQKEQKKPLPEAPAIHPIVSQQYICMEDYETKDTKNRPLKVKRHELVGVLIKENTGWWLVENEEKHLAWFPAPYLKDVDNSEDTDSGTSEDEGVLYYAAKAYEAMNSDEVSITVGVLVEVIEKSNNGWWLIRYNGKAGYVPSMYLKPYRTYQQLQMISQGKFTSTPNLFKAASNLSLNRVTVGRRPQQSPDMGSNGDQASRTPLMLDRRKSRSLYGLPSNIQRALPSLASGLGNGQKGLGGGSNQTLSTDWKDKPKQNTTELDFGGQEQPNSPTTMPEPPAISYKPHTPLMPQRPKHHEILHRCTTVTKNALQKTSELIDNSVPAPQIS</sequence>
<dbReference type="InterPro" id="IPR035758">
    <property type="entry name" value="NoxO1_SH3_2"/>
</dbReference>
<dbReference type="RefSeq" id="XP_031748334.1">
    <property type="nucleotide sequence ID" value="XM_031892474.1"/>
</dbReference>
<dbReference type="GO" id="GO:0042554">
    <property type="term" value="P:superoxide anion generation"/>
    <property type="evidence" value="ECO:0000318"/>
    <property type="project" value="GO_Central"/>
</dbReference>
<reference evidence="6" key="2">
    <citation type="submission" date="2021-03" db="UniProtKB">
        <authorList>
            <consortium name="Ensembl"/>
        </authorList>
    </citation>
    <scope>IDENTIFICATION</scope>
</reference>
<dbReference type="Pfam" id="PF00787">
    <property type="entry name" value="PX"/>
    <property type="match status" value="1"/>
</dbReference>
<reference evidence="6" key="1">
    <citation type="journal article" date="2010" name="Science">
        <title>The genome of the Western clawed frog Xenopus tropicalis.</title>
        <authorList>
            <person name="Hellsten U."/>
            <person name="Harland R.M."/>
            <person name="Gilchrist M.J."/>
            <person name="Hendrix D."/>
            <person name="Jurka J."/>
            <person name="Kapitonov V."/>
            <person name="Ovcharenko I."/>
            <person name="Putnam N.H."/>
            <person name="Shu S."/>
            <person name="Taher L."/>
            <person name="Blitz I.L."/>
            <person name="Blumberg B."/>
            <person name="Dichmann D.S."/>
            <person name="Dubchak I."/>
            <person name="Amaya E."/>
            <person name="Detter J.C."/>
            <person name="Fletcher R."/>
            <person name="Gerhard D.S."/>
            <person name="Goodstein D."/>
            <person name="Graves T."/>
            <person name="Grigoriev I.V."/>
            <person name="Grimwood J."/>
            <person name="Kawashima T."/>
            <person name="Lindquist E."/>
            <person name="Lucas S.M."/>
            <person name="Mead P.E."/>
            <person name="Mitros T."/>
            <person name="Ogino H."/>
            <person name="Ohta Y."/>
            <person name="Poliakov A.V."/>
            <person name="Pollet N."/>
            <person name="Robert J."/>
            <person name="Salamov A."/>
            <person name="Sater A.K."/>
            <person name="Schmutz J."/>
            <person name="Terry A."/>
            <person name="Vize P.D."/>
            <person name="Warren W.C."/>
            <person name="Wells D."/>
            <person name="Wills A."/>
            <person name="Wilson R.K."/>
            <person name="Zimmerman L.B."/>
            <person name="Zorn A.M."/>
            <person name="Grainger R."/>
            <person name="Grammer T."/>
            <person name="Khokha M.K."/>
            <person name="Richardson P.M."/>
            <person name="Rokhsar D.S."/>
        </authorList>
    </citation>
    <scope>NUCLEOTIDE SEQUENCE [LARGE SCALE GENOMIC DNA]</scope>
    <source>
        <strain evidence="6">Nigerian</strain>
    </source>
</reference>
<feature type="region of interest" description="Disordered" evidence="3">
    <location>
        <begin position="376"/>
        <end position="438"/>
    </location>
</feature>
<accession>A0A803J865</accession>
<dbReference type="AlphaFoldDB" id="A0A803J865"/>
<gene>
    <name evidence="6 8 9" type="primary">noxo1</name>
    <name evidence="8" type="synonym">p41nox</name>
    <name evidence="8" type="synonym">p41noxa</name>
    <name evidence="8" type="synonym">p41noxb</name>
    <name evidence="8" type="synonym">p41noxc</name>
    <name evidence="8" type="synonym">sh3pxd5</name>
    <name evidence="8" type="synonym">snx28</name>
</gene>
<dbReference type="GeneID" id="100127638"/>
<feature type="domain" description="PX" evidence="5">
    <location>
        <begin position="1"/>
        <end position="132"/>
    </location>
</feature>
<evidence type="ECO:0000256" key="2">
    <source>
        <dbReference type="PROSITE-ProRule" id="PRU00192"/>
    </source>
</evidence>
<keyword evidence="1 2" id="KW-0728">SH3 domain</keyword>
<dbReference type="Bgee" id="ENSXETG00000007216">
    <property type="expression patterns" value="Expressed in 2-cell stage embryo and 10 other cell types or tissues"/>
</dbReference>
<dbReference type="GO" id="GO:0016176">
    <property type="term" value="F:superoxide-generating NADPH oxidase activator activity"/>
    <property type="evidence" value="ECO:0000318"/>
    <property type="project" value="GO_Central"/>
</dbReference>
<name>A0A803J865_XENTR</name>
<dbReference type="InterPro" id="IPR001452">
    <property type="entry name" value="SH3_domain"/>
</dbReference>
<reference evidence="8" key="3">
    <citation type="submission" date="2025-04" db="UniProtKB">
        <authorList>
            <consortium name="RefSeq"/>
        </authorList>
    </citation>
    <scope>IDENTIFICATION</scope>
    <source>
        <strain evidence="8">Nigerian</strain>
        <tissue evidence="8">Liver and blood</tissue>
    </source>
</reference>
<evidence type="ECO:0000256" key="3">
    <source>
        <dbReference type="SAM" id="MobiDB-lite"/>
    </source>
</evidence>
<dbReference type="GeneTree" id="ENSGT00940000158812"/>
<feature type="domain" description="SH3" evidence="4">
    <location>
        <begin position="240"/>
        <end position="299"/>
    </location>
</feature>
<dbReference type="AGR" id="Xenbase:XB-GENE-987621"/>
<dbReference type="Gene3D" id="2.30.30.40">
    <property type="entry name" value="SH3 Domains"/>
    <property type="match status" value="2"/>
</dbReference>
<dbReference type="SUPFAM" id="SSF64268">
    <property type="entry name" value="PX domain"/>
    <property type="match status" value="1"/>
</dbReference>
<dbReference type="FunFam" id="3.30.1520.10:FF:000040">
    <property type="entry name" value="NADPH oxidase organizer 1"/>
    <property type="match status" value="1"/>
</dbReference>
<dbReference type="SUPFAM" id="SSF50044">
    <property type="entry name" value="SH3-domain"/>
    <property type="match status" value="2"/>
</dbReference>
<protein>
    <submittedName>
        <fullName evidence="6 8">NADPH oxidase organizer 1</fullName>
    </submittedName>
</protein>
<dbReference type="FunFam" id="2.30.30.40:FF:000233">
    <property type="entry name" value="NADPH oxidase organizer 1"/>
    <property type="match status" value="1"/>
</dbReference>
<dbReference type="Gene3D" id="3.30.1520.10">
    <property type="entry name" value="Phox-like domain"/>
    <property type="match status" value="1"/>
</dbReference>
<dbReference type="InterPro" id="IPR051228">
    <property type="entry name" value="NADPH_Oxidase/PX-Domain"/>
</dbReference>
<dbReference type="Reactome" id="R-XTR-9013149">
    <property type="pathway name" value="RAC1 GTPase cycle"/>
</dbReference>
<dbReference type="CTD" id="124056"/>
<dbReference type="Proteomes" id="UP000008143">
    <property type="component" value="Chromosome 9"/>
</dbReference>
<dbReference type="PROSITE" id="PS50195">
    <property type="entry name" value="PX"/>
    <property type="match status" value="1"/>
</dbReference>
<evidence type="ECO:0000259" key="4">
    <source>
        <dbReference type="PROSITE" id="PS50002"/>
    </source>
</evidence>
<evidence type="ECO:0000313" key="9">
    <source>
        <dbReference type="Xenbase" id="XB-GENE-987621"/>
    </source>
</evidence>
<evidence type="ECO:0000313" key="6">
    <source>
        <dbReference type="Ensembl" id="ENSXETP00000104058"/>
    </source>
</evidence>
<dbReference type="OMA" id="GWWLVET"/>
<dbReference type="Pfam" id="PF07653">
    <property type="entry name" value="SH3_2"/>
    <property type="match status" value="1"/>
</dbReference>
<dbReference type="PANTHER" id="PTHR15706">
    <property type="entry name" value="SH3 MULTIPLE DOMAIN"/>
    <property type="match status" value="1"/>
</dbReference>
<dbReference type="Reactome" id="R-XTR-5668599">
    <property type="pathway name" value="RHO GTPases Activate NADPH Oxidases"/>
</dbReference>
<feature type="compositionally biased region" description="Gly residues" evidence="3">
    <location>
        <begin position="381"/>
        <end position="392"/>
    </location>
</feature>
<proteinExistence type="predicted"/>
<dbReference type="InterPro" id="IPR036871">
    <property type="entry name" value="PX_dom_sf"/>
</dbReference>
<dbReference type="Pfam" id="PF00018">
    <property type="entry name" value="SH3_1"/>
    <property type="match status" value="1"/>
</dbReference>
<dbReference type="GO" id="GO:0005737">
    <property type="term" value="C:cytoplasm"/>
    <property type="evidence" value="ECO:0000318"/>
    <property type="project" value="GO_Central"/>
</dbReference>
<dbReference type="Xenbase" id="XB-GENE-987621">
    <property type="gene designation" value="noxo1"/>
</dbReference>
<dbReference type="CDD" id="cd12024">
    <property type="entry name" value="SH3_NoxO1_2"/>
    <property type="match status" value="1"/>
</dbReference>
<dbReference type="Ensembl" id="ENSXETT00000118269">
    <property type="protein sequence ID" value="ENSXETP00000104058"/>
    <property type="gene ID" value="ENSXETG00000007216"/>
</dbReference>
<dbReference type="GO" id="GO:0035091">
    <property type="term" value="F:phosphatidylinositol binding"/>
    <property type="evidence" value="ECO:0007669"/>
    <property type="project" value="InterPro"/>
</dbReference>
<evidence type="ECO:0000259" key="5">
    <source>
        <dbReference type="PROSITE" id="PS50195"/>
    </source>
</evidence>
<dbReference type="Reactome" id="R-XTR-9013423">
    <property type="pathway name" value="RAC3 GTPase cycle"/>
</dbReference>
<dbReference type="FunFam" id="2.30.30.40:FF:000219">
    <property type="entry name" value="NADPH oxidase organizer 1"/>
    <property type="match status" value="1"/>
</dbReference>
<dbReference type="OrthoDB" id="10255964at2759"/>
<dbReference type="SMART" id="SM00326">
    <property type="entry name" value="SH3"/>
    <property type="match status" value="2"/>
</dbReference>
<feature type="compositionally biased region" description="Polar residues" evidence="3">
    <location>
        <begin position="335"/>
        <end position="350"/>
    </location>
</feature>
<dbReference type="PANTHER" id="PTHR15706:SF25">
    <property type="entry name" value="NADPH OXIDASE ORGANIZER 1"/>
    <property type="match status" value="1"/>
</dbReference>
<dbReference type="InterPro" id="IPR036028">
    <property type="entry name" value="SH3-like_dom_sf"/>
</dbReference>
<evidence type="ECO:0000313" key="8">
    <source>
        <dbReference type="RefSeq" id="XP_031748334.1"/>
    </source>
</evidence>
<dbReference type="PROSITE" id="PS50002">
    <property type="entry name" value="SH3"/>
    <property type="match status" value="2"/>
</dbReference>